<dbReference type="SMART" id="SM00108">
    <property type="entry name" value="B_lectin"/>
    <property type="match status" value="1"/>
</dbReference>
<dbReference type="EnsemblProtists" id="EKX54464">
    <property type="protein sequence ID" value="EKX54464"/>
    <property type="gene ID" value="GUITHDRAFT_132189"/>
</dbReference>
<feature type="signal peptide" evidence="2">
    <location>
        <begin position="1"/>
        <end position="22"/>
    </location>
</feature>
<feature type="chain" id="PRO_5008772212" description="PA14 domain-containing protein" evidence="2">
    <location>
        <begin position="23"/>
        <end position="1411"/>
    </location>
</feature>
<dbReference type="InterPro" id="IPR036426">
    <property type="entry name" value="Bulb-type_lectin_dom_sf"/>
</dbReference>
<feature type="compositionally biased region" description="Basic and acidic residues" evidence="1">
    <location>
        <begin position="271"/>
        <end position="282"/>
    </location>
</feature>
<keyword evidence="2" id="KW-0732">Signal</keyword>
<dbReference type="OrthoDB" id="1884773at2759"/>
<feature type="region of interest" description="Disordered" evidence="1">
    <location>
        <begin position="1003"/>
        <end position="1037"/>
    </location>
</feature>
<feature type="region of interest" description="Disordered" evidence="1">
    <location>
        <begin position="124"/>
        <end position="155"/>
    </location>
</feature>
<dbReference type="Proteomes" id="UP000011087">
    <property type="component" value="Unassembled WGS sequence"/>
</dbReference>
<dbReference type="InterPro" id="IPR001480">
    <property type="entry name" value="Bulb-type_lectin_dom"/>
</dbReference>
<dbReference type="Pfam" id="PF07691">
    <property type="entry name" value="PA14"/>
    <property type="match status" value="1"/>
</dbReference>
<accession>L1K1M1</accession>
<evidence type="ECO:0000259" key="3">
    <source>
        <dbReference type="PROSITE" id="PS50927"/>
    </source>
</evidence>
<dbReference type="InterPro" id="IPR037524">
    <property type="entry name" value="PA14/GLEYA"/>
</dbReference>
<name>L1K1M1_GUITC</name>
<dbReference type="PaxDb" id="55529-EKX54464"/>
<dbReference type="GeneID" id="17310985"/>
<evidence type="ECO:0000256" key="1">
    <source>
        <dbReference type="SAM" id="MobiDB-lite"/>
    </source>
</evidence>
<reference evidence="6" key="3">
    <citation type="submission" date="2015-06" db="UniProtKB">
        <authorList>
            <consortium name="EnsemblProtists"/>
        </authorList>
    </citation>
    <scope>IDENTIFICATION</scope>
</reference>
<keyword evidence="7" id="KW-1185">Reference proteome</keyword>
<dbReference type="RefSeq" id="XP_005841444.1">
    <property type="nucleotide sequence ID" value="XM_005841387.1"/>
</dbReference>
<feature type="compositionally biased region" description="Basic and acidic residues" evidence="1">
    <location>
        <begin position="1005"/>
        <end position="1029"/>
    </location>
</feature>
<feature type="domain" description="Bulb-type lectin" evidence="3">
    <location>
        <begin position="1258"/>
        <end position="1403"/>
    </location>
</feature>
<feature type="region of interest" description="Disordered" evidence="1">
    <location>
        <begin position="1349"/>
        <end position="1371"/>
    </location>
</feature>
<dbReference type="KEGG" id="gtt:GUITHDRAFT_132189"/>
<evidence type="ECO:0000256" key="2">
    <source>
        <dbReference type="SAM" id="SignalP"/>
    </source>
</evidence>
<evidence type="ECO:0008006" key="8">
    <source>
        <dbReference type="Google" id="ProtNLM"/>
    </source>
</evidence>
<protein>
    <recommendedName>
        <fullName evidence="8">PA14 domain-containing protein</fullName>
    </recommendedName>
</protein>
<dbReference type="SUPFAM" id="SSF51110">
    <property type="entry name" value="alpha-D-mannose-specific plant lectins"/>
    <property type="match status" value="1"/>
</dbReference>
<dbReference type="Gene3D" id="2.90.10.30">
    <property type="match status" value="1"/>
</dbReference>
<dbReference type="PROSITE" id="PS50927">
    <property type="entry name" value="BULB_LECTIN"/>
    <property type="match status" value="1"/>
</dbReference>
<organism evidence="5">
    <name type="scientific">Guillardia theta (strain CCMP2712)</name>
    <name type="common">Cryptophyte</name>
    <dbReference type="NCBI Taxonomy" id="905079"/>
    <lineage>
        <taxon>Eukaryota</taxon>
        <taxon>Cryptophyceae</taxon>
        <taxon>Pyrenomonadales</taxon>
        <taxon>Geminigeraceae</taxon>
        <taxon>Guillardia</taxon>
    </lineage>
</organism>
<evidence type="ECO:0000313" key="6">
    <source>
        <dbReference type="EnsemblProtists" id="EKX54464"/>
    </source>
</evidence>
<evidence type="ECO:0000259" key="4">
    <source>
        <dbReference type="PROSITE" id="PS51820"/>
    </source>
</evidence>
<dbReference type="PROSITE" id="PS51820">
    <property type="entry name" value="PA14"/>
    <property type="match status" value="1"/>
</dbReference>
<feature type="region of interest" description="Disordered" evidence="1">
    <location>
        <begin position="256"/>
        <end position="285"/>
    </location>
</feature>
<evidence type="ECO:0000313" key="7">
    <source>
        <dbReference type="Proteomes" id="UP000011087"/>
    </source>
</evidence>
<dbReference type="InterPro" id="IPR011658">
    <property type="entry name" value="PA14_dom"/>
</dbReference>
<feature type="region of interest" description="Disordered" evidence="1">
    <location>
        <begin position="1066"/>
        <end position="1086"/>
    </location>
</feature>
<sequence>MRRRCLSLPLLLPLLLPPLLLAAYILLVGEWQVTRRGAVGLLQAKGGQKLHSDSYDLLPSYNRMRPDDEDEHLRHTPGEWGYWDGENDGWRDGWEKRRKAFSPLDPDKYVDEKGDLKDGGGWKAYADDINGGPNDKGSYQRKGMAEETDPDTGIPRGHEWDLYHGMTETPPDFNDRPAKVAPWCDSVLGCLPPYAPTGSPHNGFREPGALQWSWPYDSQREVQYKSKNSTSLTDAEAQDLMKRVVAMNRQSALMNETADIPVSSNLPGRKKSTESGGMERQRLPQKKIIQSLGGKKEGFTMRLYDFVSECERGPGAEQLCPLNSMPDDVDGLPFLGEAVVPDINFNGFESFRSFIPQATESFLAVWWGVLPIELFDRYTFCTEGGSDGIRVFVDGRLVTNNDGRGLRTRACGSLNLLAGHHYIRVDAFATRRDIWRWGVQKRVTYYGARTVTSETQLKSVDATPLAVMPQTGLEGFGDVTPGYHLIVYTFYPALSPPTTFPNLLEHSPFAHALMEKLEVSWSDIVGKCDDTLFPDVGSVAFSLAGRFKITYQGQYTFCLQSVDGSRLHVDGEFLIESDGSSPVDTCKEVPLRQGVHTIHTDTFKKQAPAGARVKVTYSGRDTNFQKKLVDSFDARYNAGQPAPTNTKAGFRMFIFKTHPGSPAGMGWQDPEMGQVCTPPDPRNNQVGPLGHAAVYAPPLYCEFSFAFDLTKAPPPGLPNYCCYTPPWLTSSAPVSESIVPAINFGSVADLKVYNPKQTGNQFGWKIYGNFVAHESRLYSICIFASSGARLWIGTSVWENPKHPTINFDGLKLSPYYRCENVWLVEGIYPVVVDGFQNMGAFSLTVTVDGSLMTSVDAGKPVNSEIKPKMKQTAPAVLHATEQRRDEGQEEDAAARQELRRQLELEERRSRLIRQQLGSKVQAEERRDQGARAVSRGVLDVLRHRMKLVRLASLKARKRFLLQQCKTKRDADQKACSECVLSSSSSSSCLEEAQTQQLAMIDEDQDKGASKPEASHVHGSKKATESEHGRVGRSHKGAIPVQGGWKIMQRDLRQRGRKPLKVSQLYRGPNSDVKTAPHNKAGPRGWEGGGSGNWRYYDHTDAKVRTEIDEHTKVDPPGVPYWKNWIWDREHHHSIDKDWYGELTHDKDGNRKLEPSFYYDGVVGATPWGGETTRKIWGKEVKTNVDGLQDPQHIGSVGIDDEGWARARRDLTVHYRTDFYPAFDKLHPDYRRLRDGHGKVRYQGELIPPAGERLGHFGDSMLLPGSWLASEDYFSSFIDSVGGEYRLIMQADGNAVVYHMHGAQKLSSSRQAGSKVWESGSARRGTPPYRLYLKGQNVLVIYDKHKSEVWSSGSSGQERENSVKVSGEGKGMGDTFTRGGLKMHQDGALVLRDQFGNEVWRAGIHTSQRHYT</sequence>
<proteinExistence type="predicted"/>
<dbReference type="EMBL" id="JH992967">
    <property type="protein sequence ID" value="EKX54464.1"/>
    <property type="molecule type" value="Genomic_DNA"/>
</dbReference>
<dbReference type="SUPFAM" id="SSF56988">
    <property type="entry name" value="Anthrax protective antigen"/>
    <property type="match status" value="1"/>
</dbReference>
<evidence type="ECO:0000313" key="5">
    <source>
        <dbReference type="EMBL" id="EKX54464.1"/>
    </source>
</evidence>
<dbReference type="HOGENOM" id="CLU_253685_0_0_1"/>
<reference evidence="7" key="2">
    <citation type="submission" date="2012-11" db="EMBL/GenBank/DDBJ databases">
        <authorList>
            <person name="Kuo A."/>
            <person name="Curtis B.A."/>
            <person name="Tanifuji G."/>
            <person name="Burki F."/>
            <person name="Gruber A."/>
            <person name="Irimia M."/>
            <person name="Maruyama S."/>
            <person name="Arias M.C."/>
            <person name="Ball S.G."/>
            <person name="Gile G.H."/>
            <person name="Hirakawa Y."/>
            <person name="Hopkins J.F."/>
            <person name="Rensing S.A."/>
            <person name="Schmutz J."/>
            <person name="Symeonidi A."/>
            <person name="Elias M."/>
            <person name="Eveleigh R.J."/>
            <person name="Herman E.K."/>
            <person name="Klute M.J."/>
            <person name="Nakayama T."/>
            <person name="Obornik M."/>
            <person name="Reyes-Prieto A."/>
            <person name="Armbrust E.V."/>
            <person name="Aves S.J."/>
            <person name="Beiko R.G."/>
            <person name="Coutinho P."/>
            <person name="Dacks J.B."/>
            <person name="Durnford D.G."/>
            <person name="Fast N.M."/>
            <person name="Green B.R."/>
            <person name="Grisdale C."/>
            <person name="Hempe F."/>
            <person name="Henrissat B."/>
            <person name="Hoppner M.P."/>
            <person name="Ishida K.-I."/>
            <person name="Kim E."/>
            <person name="Koreny L."/>
            <person name="Kroth P.G."/>
            <person name="Liu Y."/>
            <person name="Malik S.-B."/>
            <person name="Maier U.G."/>
            <person name="McRose D."/>
            <person name="Mock T."/>
            <person name="Neilson J.A."/>
            <person name="Onodera N.T."/>
            <person name="Poole A.M."/>
            <person name="Pritham E.J."/>
            <person name="Richards T.A."/>
            <person name="Rocap G."/>
            <person name="Roy S.W."/>
            <person name="Sarai C."/>
            <person name="Schaack S."/>
            <person name="Shirato S."/>
            <person name="Slamovits C.H."/>
            <person name="Spencer D.F."/>
            <person name="Suzuki S."/>
            <person name="Worden A.Z."/>
            <person name="Zauner S."/>
            <person name="Barry K."/>
            <person name="Bell C."/>
            <person name="Bharti A.K."/>
            <person name="Crow J.A."/>
            <person name="Grimwood J."/>
            <person name="Kramer R."/>
            <person name="Lindquist E."/>
            <person name="Lucas S."/>
            <person name="Salamov A."/>
            <person name="McFadden G.I."/>
            <person name="Lane C.E."/>
            <person name="Keeling P.J."/>
            <person name="Gray M.W."/>
            <person name="Grigoriev I.V."/>
            <person name="Archibald J.M."/>
        </authorList>
    </citation>
    <scope>NUCLEOTIDE SEQUENCE</scope>
    <source>
        <strain evidence="7">CCMP2712</strain>
    </source>
</reference>
<feature type="domain" description="PA14" evidence="4">
    <location>
        <begin position="312"/>
        <end position="456"/>
    </location>
</feature>
<feature type="region of interest" description="Disordered" evidence="1">
    <location>
        <begin position="868"/>
        <end position="895"/>
    </location>
</feature>
<feature type="compositionally biased region" description="Basic and acidic residues" evidence="1">
    <location>
        <begin position="880"/>
        <end position="895"/>
    </location>
</feature>
<gene>
    <name evidence="5" type="ORF">GUITHDRAFT_132189</name>
</gene>
<reference evidence="5 7" key="1">
    <citation type="journal article" date="2012" name="Nature">
        <title>Algal genomes reveal evolutionary mosaicism and the fate of nucleomorphs.</title>
        <authorList>
            <consortium name="DOE Joint Genome Institute"/>
            <person name="Curtis B.A."/>
            <person name="Tanifuji G."/>
            <person name="Burki F."/>
            <person name="Gruber A."/>
            <person name="Irimia M."/>
            <person name="Maruyama S."/>
            <person name="Arias M.C."/>
            <person name="Ball S.G."/>
            <person name="Gile G.H."/>
            <person name="Hirakawa Y."/>
            <person name="Hopkins J.F."/>
            <person name="Kuo A."/>
            <person name="Rensing S.A."/>
            <person name="Schmutz J."/>
            <person name="Symeonidi A."/>
            <person name="Elias M."/>
            <person name="Eveleigh R.J."/>
            <person name="Herman E.K."/>
            <person name="Klute M.J."/>
            <person name="Nakayama T."/>
            <person name="Obornik M."/>
            <person name="Reyes-Prieto A."/>
            <person name="Armbrust E.V."/>
            <person name="Aves S.J."/>
            <person name="Beiko R.G."/>
            <person name="Coutinho P."/>
            <person name="Dacks J.B."/>
            <person name="Durnford D.G."/>
            <person name="Fast N.M."/>
            <person name="Green B.R."/>
            <person name="Grisdale C.J."/>
            <person name="Hempel F."/>
            <person name="Henrissat B."/>
            <person name="Hoppner M.P."/>
            <person name="Ishida K."/>
            <person name="Kim E."/>
            <person name="Koreny L."/>
            <person name="Kroth P.G."/>
            <person name="Liu Y."/>
            <person name="Malik S.B."/>
            <person name="Maier U.G."/>
            <person name="McRose D."/>
            <person name="Mock T."/>
            <person name="Neilson J.A."/>
            <person name="Onodera N.T."/>
            <person name="Poole A.M."/>
            <person name="Pritham E.J."/>
            <person name="Richards T.A."/>
            <person name="Rocap G."/>
            <person name="Roy S.W."/>
            <person name="Sarai C."/>
            <person name="Schaack S."/>
            <person name="Shirato S."/>
            <person name="Slamovits C.H."/>
            <person name="Spencer D.F."/>
            <person name="Suzuki S."/>
            <person name="Worden A.Z."/>
            <person name="Zauner S."/>
            <person name="Barry K."/>
            <person name="Bell C."/>
            <person name="Bharti A.K."/>
            <person name="Crow J.A."/>
            <person name="Grimwood J."/>
            <person name="Kramer R."/>
            <person name="Lindquist E."/>
            <person name="Lucas S."/>
            <person name="Salamov A."/>
            <person name="McFadden G.I."/>
            <person name="Lane C.E."/>
            <person name="Keeling P.J."/>
            <person name="Gray M.W."/>
            <person name="Grigoriev I.V."/>
            <person name="Archibald J.M."/>
        </authorList>
    </citation>
    <scope>NUCLEOTIDE SEQUENCE</scope>
    <source>
        <strain evidence="5 7">CCMP2712</strain>
    </source>
</reference>